<evidence type="ECO:0000256" key="6">
    <source>
        <dbReference type="ARBA" id="ARBA00022803"/>
    </source>
</evidence>
<dbReference type="NCBIfam" id="NF040586">
    <property type="entry name" value="FxSxx_TPR"/>
    <property type="match status" value="1"/>
</dbReference>
<keyword evidence="5" id="KW-0677">Repeat</keyword>
<dbReference type="Gene3D" id="3.40.50.300">
    <property type="entry name" value="P-loop containing nucleotide triphosphate hydrolases"/>
    <property type="match status" value="1"/>
</dbReference>
<keyword evidence="6" id="KW-0802">TPR repeat</keyword>
<dbReference type="Proteomes" id="UP000597444">
    <property type="component" value="Unassembled WGS sequence"/>
</dbReference>
<organism evidence="12 13">
    <name type="scientific">Reticulibacter mediterranei</name>
    <dbReference type="NCBI Taxonomy" id="2778369"/>
    <lineage>
        <taxon>Bacteria</taxon>
        <taxon>Bacillati</taxon>
        <taxon>Chloroflexota</taxon>
        <taxon>Ktedonobacteria</taxon>
        <taxon>Ktedonobacterales</taxon>
        <taxon>Reticulibacteraceae</taxon>
        <taxon>Reticulibacter</taxon>
    </lineage>
</organism>
<dbReference type="GO" id="GO:0005737">
    <property type="term" value="C:cytoplasm"/>
    <property type="evidence" value="ECO:0007669"/>
    <property type="project" value="TreeGrafter"/>
</dbReference>
<evidence type="ECO:0000256" key="7">
    <source>
        <dbReference type="ARBA" id="ARBA00023054"/>
    </source>
</evidence>
<comment type="subcellular location">
    <subcellularLocation>
        <location evidence="1">Cytoplasm</location>
        <location evidence="1">Cytoskeleton</location>
    </subcellularLocation>
</comment>
<evidence type="ECO:0000256" key="3">
    <source>
        <dbReference type="ARBA" id="ARBA00022490"/>
    </source>
</evidence>
<evidence type="ECO:0000256" key="5">
    <source>
        <dbReference type="ARBA" id="ARBA00022737"/>
    </source>
</evidence>
<reference evidence="12" key="1">
    <citation type="submission" date="2020-10" db="EMBL/GenBank/DDBJ databases">
        <title>Taxonomic study of unclassified bacteria belonging to the class Ktedonobacteria.</title>
        <authorList>
            <person name="Yabe S."/>
            <person name="Wang C.M."/>
            <person name="Zheng Y."/>
            <person name="Sakai Y."/>
            <person name="Cavaletti L."/>
            <person name="Monciardini P."/>
            <person name="Donadio S."/>
        </authorList>
    </citation>
    <scope>NUCLEOTIDE SEQUENCE</scope>
    <source>
        <strain evidence="12">ID150040</strain>
    </source>
</reference>
<keyword evidence="8" id="KW-0505">Motor protein</keyword>
<feature type="domain" description="NB-ARC" evidence="10">
    <location>
        <begin position="110"/>
        <end position="236"/>
    </location>
</feature>
<dbReference type="InterPro" id="IPR011990">
    <property type="entry name" value="TPR-like_helical_dom_sf"/>
</dbReference>
<dbReference type="GO" id="GO:0007018">
    <property type="term" value="P:microtubule-based movement"/>
    <property type="evidence" value="ECO:0007669"/>
    <property type="project" value="TreeGrafter"/>
</dbReference>
<dbReference type="PANTHER" id="PTHR45783:SF3">
    <property type="entry name" value="KINESIN LIGHT CHAIN"/>
    <property type="match status" value="1"/>
</dbReference>
<evidence type="ECO:0000256" key="8">
    <source>
        <dbReference type="ARBA" id="ARBA00023175"/>
    </source>
</evidence>
<keyword evidence="3" id="KW-0963">Cytoplasm</keyword>
<dbReference type="SUPFAM" id="SSF48452">
    <property type="entry name" value="TPR-like"/>
    <property type="match status" value="2"/>
</dbReference>
<dbReference type="InterPro" id="IPR019734">
    <property type="entry name" value="TPR_rpt"/>
</dbReference>
<dbReference type="RefSeq" id="WP_220211399.1">
    <property type="nucleotide sequence ID" value="NZ_BNJK01000003.1"/>
</dbReference>
<dbReference type="InterPro" id="IPR027417">
    <property type="entry name" value="P-loop_NTPase"/>
</dbReference>
<proteinExistence type="inferred from homology"/>
<evidence type="ECO:0008006" key="14">
    <source>
        <dbReference type="Google" id="ProtNLM"/>
    </source>
</evidence>
<accession>A0A8J3IUG0</accession>
<sequence>MAKQTEKKRKYPNNVRACMGTHRVAAVIRDVDIADRTFWRILDERAPIPPGKLESLAKYLGVQPEDLLRKREIWNIPYQRNPFFTGREKELADLHHVLHQNGIDAGGHVAYALCGLGGVGKTQTVLEYAYRYRDEYQAIMWVKADSRENLLAGMLSLASLLELPERDVQDQDVILRAIACWLREQRSWLLIFDNVDDLTLIQEFLPTGCRGHVLLTTRVQALGRIARRLEVEELRPEVGALFLLRRTSWIAPDASFDAASIAERNLAVELARELGGLPLALDQAGAYIEEHQCRLTDYMSLYQTRRRLALLSLRGDILGDHPETVAATWSISFAAVERALPAAADILRVCAFLDPDAIPIELFLDGAKELGPRLSLLASDPFAFDEAVSVLWKYSLIRRNTETRSISLHRLVQIILKETLNGAEQRMWAECVIRALATVFPAEVRVDVWPRCQRLLAHASLSLAYLESYQLAIPEAATLYNQVGYYLRECASYEDAKMFCQRSLSIREQTLGAYHLATAQSLYNLARVYFELSEYAECEHLNRRALSIREQTLPSDHLDIALSLNNLAFLYYLWEGKSEQAESLFQRAIPIFERSIGLEHPRTAHCLSNLALLYASQGRYEESERLLRQVWDIRERLLGHWHLDTARSLQNLAWLYIEQKRQDRYEEADAFLLESLVIRERLVGRDHPQTANSLNHLALLREAQGRYTEAEDLYRQVLAMRRKMMGEDNPKVITTEERYATLLCKLGRKQEAAQLKKHIRAVCCPS</sequence>
<keyword evidence="7" id="KW-0175">Coiled coil</keyword>
<dbReference type="GO" id="GO:0005874">
    <property type="term" value="C:microtubule"/>
    <property type="evidence" value="ECO:0007669"/>
    <property type="project" value="UniProtKB-KW"/>
</dbReference>
<keyword evidence="9" id="KW-0206">Cytoskeleton</keyword>
<keyword evidence="13" id="KW-1185">Reference proteome</keyword>
<evidence type="ECO:0000259" key="11">
    <source>
        <dbReference type="Pfam" id="PF25000"/>
    </source>
</evidence>
<evidence type="ECO:0000256" key="9">
    <source>
        <dbReference type="ARBA" id="ARBA00023212"/>
    </source>
</evidence>
<dbReference type="SUPFAM" id="SSF52540">
    <property type="entry name" value="P-loop containing nucleoside triphosphate hydrolases"/>
    <property type="match status" value="1"/>
</dbReference>
<evidence type="ECO:0000256" key="1">
    <source>
        <dbReference type="ARBA" id="ARBA00004245"/>
    </source>
</evidence>
<comment type="caution">
    <text evidence="12">The sequence shown here is derived from an EMBL/GenBank/DDBJ whole genome shotgun (WGS) entry which is preliminary data.</text>
</comment>
<evidence type="ECO:0000259" key="10">
    <source>
        <dbReference type="Pfam" id="PF00931"/>
    </source>
</evidence>
<name>A0A8J3IUG0_9CHLR</name>
<dbReference type="InterPro" id="IPR002182">
    <property type="entry name" value="NB-ARC"/>
</dbReference>
<feature type="domain" description="DUF7779" evidence="11">
    <location>
        <begin position="335"/>
        <end position="422"/>
    </location>
</feature>
<dbReference type="Pfam" id="PF13424">
    <property type="entry name" value="TPR_12"/>
    <property type="match status" value="3"/>
</dbReference>
<dbReference type="PRINTS" id="PR00381">
    <property type="entry name" value="KINESINLIGHT"/>
</dbReference>
<evidence type="ECO:0000256" key="2">
    <source>
        <dbReference type="ARBA" id="ARBA00009622"/>
    </source>
</evidence>
<dbReference type="InterPro" id="IPR002151">
    <property type="entry name" value="Kinesin_light"/>
</dbReference>
<dbReference type="EMBL" id="BNJK01000003">
    <property type="protein sequence ID" value="GHP00819.1"/>
    <property type="molecule type" value="Genomic_DNA"/>
</dbReference>
<dbReference type="GO" id="GO:0019894">
    <property type="term" value="F:kinesin binding"/>
    <property type="evidence" value="ECO:0007669"/>
    <property type="project" value="TreeGrafter"/>
</dbReference>
<dbReference type="AlphaFoldDB" id="A0A8J3IUG0"/>
<dbReference type="GO" id="GO:0043531">
    <property type="term" value="F:ADP binding"/>
    <property type="evidence" value="ECO:0007669"/>
    <property type="project" value="InterPro"/>
</dbReference>
<dbReference type="PANTHER" id="PTHR45783">
    <property type="entry name" value="KINESIN LIGHT CHAIN"/>
    <property type="match status" value="1"/>
</dbReference>
<dbReference type="Pfam" id="PF25000">
    <property type="entry name" value="DUF7779"/>
    <property type="match status" value="1"/>
</dbReference>
<dbReference type="Pfam" id="PF00931">
    <property type="entry name" value="NB-ARC"/>
    <property type="match status" value="1"/>
</dbReference>
<gene>
    <name evidence="12" type="ORF">KSF_108660</name>
</gene>
<dbReference type="GO" id="GO:0005871">
    <property type="term" value="C:kinesin complex"/>
    <property type="evidence" value="ECO:0007669"/>
    <property type="project" value="InterPro"/>
</dbReference>
<dbReference type="SMART" id="SM00028">
    <property type="entry name" value="TPR"/>
    <property type="match status" value="6"/>
</dbReference>
<dbReference type="Gene3D" id="1.25.40.10">
    <property type="entry name" value="Tetratricopeptide repeat domain"/>
    <property type="match status" value="2"/>
</dbReference>
<comment type="similarity">
    <text evidence="2">Belongs to the kinesin light chain family.</text>
</comment>
<evidence type="ECO:0000256" key="4">
    <source>
        <dbReference type="ARBA" id="ARBA00022701"/>
    </source>
</evidence>
<keyword evidence="4" id="KW-0493">Microtubule</keyword>
<protein>
    <recommendedName>
        <fullName evidence="14">Tetratricopeptide repeat protein</fullName>
    </recommendedName>
</protein>
<dbReference type="InterPro" id="IPR056681">
    <property type="entry name" value="DUF7779"/>
</dbReference>
<evidence type="ECO:0000313" key="12">
    <source>
        <dbReference type="EMBL" id="GHP00819.1"/>
    </source>
</evidence>
<evidence type="ECO:0000313" key="13">
    <source>
        <dbReference type="Proteomes" id="UP000597444"/>
    </source>
</evidence>